<dbReference type="GO" id="GO:0004826">
    <property type="term" value="F:phenylalanine-tRNA ligase activity"/>
    <property type="evidence" value="ECO:0007669"/>
    <property type="project" value="InterPro"/>
</dbReference>
<dbReference type="OrthoDB" id="5587917at2759"/>
<dbReference type="Gene3D" id="3.50.40.10">
    <property type="entry name" value="Phenylalanyl-trna Synthetase, Chain B, domain 3"/>
    <property type="match status" value="1"/>
</dbReference>
<feature type="domain" description="B3/B4 tRNA-binding" evidence="1">
    <location>
        <begin position="81"/>
        <end position="209"/>
    </location>
</feature>
<dbReference type="EMBL" id="JAGPXC010000011">
    <property type="protein sequence ID" value="KAH6645404.1"/>
    <property type="molecule type" value="Genomic_DNA"/>
</dbReference>
<dbReference type="RefSeq" id="XP_045951918.1">
    <property type="nucleotide sequence ID" value="XM_046108386.1"/>
</dbReference>
<reference evidence="2" key="1">
    <citation type="journal article" date="2021" name="Nat. Commun.">
        <title>Genetic determinants of endophytism in the Arabidopsis root mycobiome.</title>
        <authorList>
            <person name="Mesny F."/>
            <person name="Miyauchi S."/>
            <person name="Thiergart T."/>
            <person name="Pickel B."/>
            <person name="Atanasova L."/>
            <person name="Karlsson M."/>
            <person name="Huettel B."/>
            <person name="Barry K.W."/>
            <person name="Haridas S."/>
            <person name="Chen C."/>
            <person name="Bauer D."/>
            <person name="Andreopoulos W."/>
            <person name="Pangilinan J."/>
            <person name="LaButti K."/>
            <person name="Riley R."/>
            <person name="Lipzen A."/>
            <person name="Clum A."/>
            <person name="Drula E."/>
            <person name="Henrissat B."/>
            <person name="Kohler A."/>
            <person name="Grigoriev I.V."/>
            <person name="Martin F.M."/>
            <person name="Hacquard S."/>
        </authorList>
    </citation>
    <scope>NUCLEOTIDE SEQUENCE</scope>
    <source>
        <strain evidence="2">MPI-SDFR-AT-0073</strain>
    </source>
</reference>
<dbReference type="SUPFAM" id="SSF56037">
    <property type="entry name" value="PheT/TilS domain"/>
    <property type="match status" value="1"/>
</dbReference>
<protein>
    <recommendedName>
        <fullName evidence="1">B3/B4 tRNA-binding domain-containing protein</fullName>
    </recommendedName>
</protein>
<comment type="caution">
    <text evidence="2">The sequence shown here is derived from an EMBL/GenBank/DDBJ whole genome shotgun (WGS) entry which is preliminary data.</text>
</comment>
<dbReference type="Pfam" id="PF03483">
    <property type="entry name" value="B3_4"/>
    <property type="match status" value="1"/>
</dbReference>
<dbReference type="Proteomes" id="UP000758603">
    <property type="component" value="Unassembled WGS sequence"/>
</dbReference>
<evidence type="ECO:0000259" key="1">
    <source>
        <dbReference type="Pfam" id="PF03483"/>
    </source>
</evidence>
<dbReference type="InterPro" id="IPR005146">
    <property type="entry name" value="B3/B4_tRNA-bd"/>
</dbReference>
<sequence length="252" mass="27486">MSKFIVSSEVAELLPRMQVVVVIAKGLVNSGENPNTAAHVQSVVDKTVEYFTANKLANAQSHPRIALYRNELKNAANVSSKKYPQSNESLLKRVLKEKKAPRPISPAVDFYNSVSIEHLVTAGAFDLHELKAKSDPLELRVAKVDADTFVPLDAPDAPPAKVDAKEILYAQGPTVLTRHLAWRQSAQALVTAESKEVMFMSEVFNDGEVGSEPSELAKSVANSLQEGLKQLFDVDSSVEYLGKSLGKLETDL</sequence>
<dbReference type="InterPro" id="IPR020825">
    <property type="entry name" value="Phe-tRNA_synthase-like_B3/B4"/>
</dbReference>
<name>A0A9P8RGJ6_9PEZI</name>
<evidence type="ECO:0000313" key="2">
    <source>
        <dbReference type="EMBL" id="KAH6645404.1"/>
    </source>
</evidence>
<keyword evidence="3" id="KW-1185">Reference proteome</keyword>
<proteinExistence type="predicted"/>
<dbReference type="AlphaFoldDB" id="A0A9P8RGJ6"/>
<gene>
    <name evidence="2" type="ORF">BKA67DRAFT_664486</name>
</gene>
<dbReference type="GO" id="GO:0003723">
    <property type="term" value="F:RNA binding"/>
    <property type="evidence" value="ECO:0007669"/>
    <property type="project" value="InterPro"/>
</dbReference>
<evidence type="ECO:0000313" key="3">
    <source>
        <dbReference type="Proteomes" id="UP000758603"/>
    </source>
</evidence>
<organism evidence="2 3">
    <name type="scientific">Truncatella angustata</name>
    <dbReference type="NCBI Taxonomy" id="152316"/>
    <lineage>
        <taxon>Eukaryota</taxon>
        <taxon>Fungi</taxon>
        <taxon>Dikarya</taxon>
        <taxon>Ascomycota</taxon>
        <taxon>Pezizomycotina</taxon>
        <taxon>Sordariomycetes</taxon>
        <taxon>Xylariomycetidae</taxon>
        <taxon>Amphisphaeriales</taxon>
        <taxon>Sporocadaceae</taxon>
        <taxon>Truncatella</taxon>
    </lineage>
</organism>
<dbReference type="PANTHER" id="PTHR39209">
    <property type="match status" value="1"/>
</dbReference>
<accession>A0A9P8RGJ6</accession>
<dbReference type="PANTHER" id="PTHR39209:SF2">
    <property type="entry name" value="CYTOPLASMIC PROTEIN"/>
    <property type="match status" value="1"/>
</dbReference>
<dbReference type="GeneID" id="70137277"/>